<proteinExistence type="predicted"/>
<dbReference type="EMBL" id="BMLQ01000003">
    <property type="protein sequence ID" value="GGO43626.1"/>
    <property type="molecule type" value="Genomic_DNA"/>
</dbReference>
<dbReference type="Gene3D" id="3.40.50.10540">
    <property type="entry name" value="Crotonobetainyl-coa:carnitine coa-transferase, domain 1"/>
    <property type="match status" value="1"/>
</dbReference>
<evidence type="ECO:0000313" key="3">
    <source>
        <dbReference type="Proteomes" id="UP000642509"/>
    </source>
</evidence>
<dbReference type="Pfam" id="PF02515">
    <property type="entry name" value="CoA_transf_3"/>
    <property type="match status" value="1"/>
</dbReference>
<feature type="region of interest" description="Disordered" evidence="1">
    <location>
        <begin position="337"/>
        <end position="363"/>
    </location>
</feature>
<keyword evidence="2" id="KW-0808">Transferase</keyword>
<evidence type="ECO:0000256" key="1">
    <source>
        <dbReference type="SAM" id="MobiDB-lite"/>
    </source>
</evidence>
<evidence type="ECO:0000313" key="2">
    <source>
        <dbReference type="EMBL" id="GGO43626.1"/>
    </source>
</evidence>
<dbReference type="PANTHER" id="PTHR48228">
    <property type="entry name" value="SUCCINYL-COA--D-CITRAMALATE COA-TRANSFERASE"/>
    <property type="match status" value="1"/>
</dbReference>
<organism evidence="2 3">
    <name type="scientific">Citricoccus zhacaiensis</name>
    <dbReference type="NCBI Taxonomy" id="489142"/>
    <lineage>
        <taxon>Bacteria</taxon>
        <taxon>Bacillati</taxon>
        <taxon>Actinomycetota</taxon>
        <taxon>Actinomycetes</taxon>
        <taxon>Micrococcales</taxon>
        <taxon>Micrococcaceae</taxon>
        <taxon>Citricoccus</taxon>
    </lineage>
</organism>
<sequence length="423" mass="44736">MAIPERSFTGPLAGLQVLEIGGMGPGPFAAMVLADLGADVVRVDRAHGASLPGPNHVFRKEVMHRGRRSVAVDLKHPDGAGVVLDLAERADVVIEGFRPGVAERLGIGPEECLQRNPRIIYGRMTGFGQDGPLSQDVGHDINYIATSGLLSLIGRKDAPPTPPLSLLGDFGGGGMLLAMGVLAALWETERSGEGQVIDAAMVDGAALLGTAFFGFMPTGAWRQERGANLVDSGAPFYDSYETSDGGWVAVGAMEPHFYADLLTVLELDEASLPGRQCDESAWPELKQVFAEQFRTRTRDEWVAASRGLNACLHPVLTMEEATRSEHARARGSFTEIDGVAQPSPAPRFSRTPATVNAPPPLPGEHTEDVLADWGTPTWRIAEWLKSGAVVDAAGAAGEDAGTAIANGTETTETTTDLPAEARA</sequence>
<dbReference type="RefSeq" id="WP_188805264.1">
    <property type="nucleotide sequence ID" value="NZ_BAAAOU010000004.1"/>
</dbReference>
<dbReference type="InterPro" id="IPR003673">
    <property type="entry name" value="CoA-Trfase_fam_III"/>
</dbReference>
<dbReference type="InterPro" id="IPR023606">
    <property type="entry name" value="CoA-Trfase_III_dom_1_sf"/>
</dbReference>
<dbReference type="GO" id="GO:0016740">
    <property type="term" value="F:transferase activity"/>
    <property type="evidence" value="ECO:0007669"/>
    <property type="project" value="UniProtKB-KW"/>
</dbReference>
<dbReference type="InterPro" id="IPR050509">
    <property type="entry name" value="CoA-transferase_III"/>
</dbReference>
<name>A0ABQ2LVD3_9MICC</name>
<dbReference type="PANTHER" id="PTHR48228:SF5">
    <property type="entry name" value="ALPHA-METHYLACYL-COA RACEMASE"/>
    <property type="match status" value="1"/>
</dbReference>
<comment type="caution">
    <text evidence="2">The sequence shown here is derived from an EMBL/GenBank/DDBJ whole genome shotgun (WGS) entry which is preliminary data.</text>
</comment>
<keyword evidence="3" id="KW-1185">Reference proteome</keyword>
<feature type="compositionally biased region" description="Low complexity" evidence="1">
    <location>
        <begin position="401"/>
        <end position="415"/>
    </location>
</feature>
<dbReference type="SUPFAM" id="SSF89796">
    <property type="entry name" value="CoA-transferase family III (CaiB/BaiF)"/>
    <property type="match status" value="1"/>
</dbReference>
<protein>
    <submittedName>
        <fullName evidence="2">CoA transferase</fullName>
    </submittedName>
</protein>
<reference evidence="3" key="1">
    <citation type="journal article" date="2019" name="Int. J. Syst. Evol. Microbiol.">
        <title>The Global Catalogue of Microorganisms (GCM) 10K type strain sequencing project: providing services to taxonomists for standard genome sequencing and annotation.</title>
        <authorList>
            <consortium name="The Broad Institute Genomics Platform"/>
            <consortium name="The Broad Institute Genome Sequencing Center for Infectious Disease"/>
            <person name="Wu L."/>
            <person name="Ma J."/>
        </authorList>
    </citation>
    <scope>NUCLEOTIDE SEQUENCE [LARGE SCALE GENOMIC DNA]</scope>
    <source>
        <strain evidence="3">CGMCC 1.7064</strain>
    </source>
</reference>
<dbReference type="Proteomes" id="UP000642509">
    <property type="component" value="Unassembled WGS sequence"/>
</dbReference>
<accession>A0ABQ2LVD3</accession>
<feature type="region of interest" description="Disordered" evidence="1">
    <location>
        <begin position="401"/>
        <end position="423"/>
    </location>
</feature>
<dbReference type="InterPro" id="IPR044855">
    <property type="entry name" value="CoA-Trfase_III_dom3_sf"/>
</dbReference>
<dbReference type="Gene3D" id="3.30.1540.10">
    <property type="entry name" value="formyl-coa transferase, domain 3"/>
    <property type="match status" value="1"/>
</dbReference>
<gene>
    <name evidence="2" type="ORF">GCM10010977_12200</name>
</gene>